<feature type="region of interest" description="Disordered" evidence="1">
    <location>
        <begin position="1"/>
        <end position="22"/>
    </location>
</feature>
<name>A0A6C0IPU8_9ZZZZ</name>
<dbReference type="Gene3D" id="3.30.40.10">
    <property type="entry name" value="Zinc/RING finger domain, C3HC4 (zinc finger)"/>
    <property type="match status" value="1"/>
</dbReference>
<sequence>MRLTKKQPLNHTKGGDVPNNIPTGAYVDNSMTPDEIPNAAEIPNATEVATAVAEAIADTEQCNFQQTFVLKSEAGDRGCGICNRDLTGDCPLIKDYSNPDGFDLPEDLVPEYSPFQKWRSNIVYQTGCSDKFHAGCLEQFMVTHLRSETNNGVMSGDQLHAPPCPVCGNHCLQTTDLEMCNSFIGIPDHTSLYRGEIYETTEYCGINVPDTGCTGPTCNISGGKKTRKRKYTKKKKQHKNKSKKTFLYNPEDPKKSFDVYIDKNPKDTIPIKYATVQDVKHTIKQLERLYKSDKYEHKRIWQVGMIMKVRLEAMKKHKDKLYRHAQQVNERHKLAENYFVFLGKRTKEKDDKQRKQMKFKM</sequence>
<proteinExistence type="predicted"/>
<dbReference type="InterPro" id="IPR013083">
    <property type="entry name" value="Znf_RING/FYVE/PHD"/>
</dbReference>
<accession>A0A6C0IPU8</accession>
<organism evidence="2">
    <name type="scientific">viral metagenome</name>
    <dbReference type="NCBI Taxonomy" id="1070528"/>
    <lineage>
        <taxon>unclassified sequences</taxon>
        <taxon>metagenomes</taxon>
        <taxon>organismal metagenomes</taxon>
    </lineage>
</organism>
<protein>
    <submittedName>
        <fullName evidence="2">Uncharacterized protein</fullName>
    </submittedName>
</protein>
<reference evidence="2" key="1">
    <citation type="journal article" date="2020" name="Nature">
        <title>Giant virus diversity and host interactions through global metagenomics.</title>
        <authorList>
            <person name="Schulz F."/>
            <person name="Roux S."/>
            <person name="Paez-Espino D."/>
            <person name="Jungbluth S."/>
            <person name="Walsh D.A."/>
            <person name="Denef V.J."/>
            <person name="McMahon K.D."/>
            <person name="Konstantinidis K.T."/>
            <person name="Eloe-Fadrosh E.A."/>
            <person name="Kyrpides N.C."/>
            <person name="Woyke T."/>
        </authorList>
    </citation>
    <scope>NUCLEOTIDE SEQUENCE</scope>
    <source>
        <strain evidence="2">GVMAG-M-3300024258-28</strain>
    </source>
</reference>
<evidence type="ECO:0000313" key="2">
    <source>
        <dbReference type="EMBL" id="QHT94525.1"/>
    </source>
</evidence>
<evidence type="ECO:0000256" key="1">
    <source>
        <dbReference type="SAM" id="MobiDB-lite"/>
    </source>
</evidence>
<dbReference type="EMBL" id="MN740224">
    <property type="protein sequence ID" value="QHT94525.1"/>
    <property type="molecule type" value="Genomic_DNA"/>
</dbReference>
<dbReference type="AlphaFoldDB" id="A0A6C0IPU8"/>